<dbReference type="GO" id="GO:0008233">
    <property type="term" value="F:peptidase activity"/>
    <property type="evidence" value="ECO:0007669"/>
    <property type="project" value="InterPro"/>
</dbReference>
<dbReference type="AlphaFoldDB" id="A0A3M9M917"/>
<feature type="domain" description="Peptidase S49" evidence="3">
    <location>
        <begin position="122"/>
        <end position="268"/>
    </location>
</feature>
<evidence type="ECO:0000256" key="1">
    <source>
        <dbReference type="ARBA" id="ARBA00008683"/>
    </source>
</evidence>
<dbReference type="Pfam" id="PF01343">
    <property type="entry name" value="Peptidase_S49"/>
    <property type="match status" value="1"/>
</dbReference>
<dbReference type="SUPFAM" id="SSF52096">
    <property type="entry name" value="ClpP/crotonase"/>
    <property type="match status" value="1"/>
</dbReference>
<protein>
    <recommendedName>
        <fullName evidence="3">Peptidase S49 domain-containing protein</fullName>
    </recommendedName>
</protein>
<dbReference type="Proteomes" id="UP000272117">
    <property type="component" value="Unassembled WGS sequence"/>
</dbReference>
<dbReference type="InterPro" id="IPR029045">
    <property type="entry name" value="ClpP/crotonase-like_dom_sf"/>
</dbReference>
<comment type="caution">
    <text evidence="4">The sequence shown here is derived from an EMBL/GenBank/DDBJ whole genome shotgun (WGS) entry which is preliminary data.</text>
</comment>
<dbReference type="InterPro" id="IPR002142">
    <property type="entry name" value="Peptidase_S49"/>
</dbReference>
<dbReference type="RefSeq" id="WP_123129366.1">
    <property type="nucleotide sequence ID" value="NZ_RJJD01000023.1"/>
</dbReference>
<evidence type="ECO:0000313" key="4">
    <source>
        <dbReference type="EMBL" id="RNI22042.1"/>
    </source>
</evidence>
<evidence type="ECO:0000313" key="5">
    <source>
        <dbReference type="Proteomes" id="UP000272117"/>
    </source>
</evidence>
<evidence type="ECO:0000259" key="3">
    <source>
        <dbReference type="Pfam" id="PF01343"/>
    </source>
</evidence>
<accession>A0A3M9M917</accession>
<dbReference type="PANTHER" id="PTHR42987:SF4">
    <property type="entry name" value="PROTEASE SOHB-RELATED"/>
    <property type="match status" value="1"/>
</dbReference>
<proteinExistence type="inferred from homology"/>
<feature type="region of interest" description="Disordered" evidence="2">
    <location>
        <begin position="374"/>
        <end position="403"/>
    </location>
</feature>
<comment type="similarity">
    <text evidence="1">Belongs to the peptidase S49 family.</text>
</comment>
<dbReference type="Gene3D" id="3.90.226.10">
    <property type="entry name" value="2-enoyl-CoA Hydratase, Chain A, domain 1"/>
    <property type="match status" value="1"/>
</dbReference>
<organism evidence="4 5">
    <name type="scientific">Rufibacter latericius</name>
    <dbReference type="NCBI Taxonomy" id="2487040"/>
    <lineage>
        <taxon>Bacteria</taxon>
        <taxon>Pseudomonadati</taxon>
        <taxon>Bacteroidota</taxon>
        <taxon>Cytophagia</taxon>
        <taxon>Cytophagales</taxon>
        <taxon>Hymenobacteraceae</taxon>
        <taxon>Rufibacter</taxon>
    </lineage>
</organism>
<dbReference type="PANTHER" id="PTHR42987">
    <property type="entry name" value="PEPTIDASE S49"/>
    <property type="match status" value="1"/>
</dbReference>
<gene>
    <name evidence="4" type="ORF">EFB08_23200</name>
</gene>
<name>A0A3M9M917_9BACT</name>
<evidence type="ECO:0000256" key="2">
    <source>
        <dbReference type="SAM" id="MobiDB-lite"/>
    </source>
</evidence>
<sequence>MIAPGATQQTEEKQEEKPRGITVCVVGIGAGAAASAVAERIMMSTFTSYDQAPAGSVAIHRVEGPMMTEDYCGSPGTATLGSWMREADDSENIVAHVIDWNTPGGTVAGTERFGGIIGSLSKPVVSFAQMMCSAGYWAGSEADLIIAAGKTAMVGSIGTMNTITDYSAYYEKFGIKSHTIRATDSKDKNETYLQALKGNYKPMQEQQLDPLNAAFTSSVKAKREGKLDLKAENVLTGKVYIGEAIVEVGLADELGTFEHAVQRAAELSRQETGESETANQSNSNTQMGIFSKKTVPAALAFAAVSALVGKKGDDLTAEMVEAANDELEAAGIEGAALITVEQHAAFTASVQNEAKLTGELTAAQDQIATLKAKNEKLGKKPAASSTSVTKEGTELTEGTDENAAAMAALEHNKALDNNPLFN</sequence>
<dbReference type="EMBL" id="RJJD01000023">
    <property type="protein sequence ID" value="RNI22042.1"/>
    <property type="molecule type" value="Genomic_DNA"/>
</dbReference>
<reference evidence="4 5" key="1">
    <citation type="submission" date="2018-11" db="EMBL/GenBank/DDBJ databases">
        <title>Rufibacter latericius sp. nov., isolated from water in Baiyang Lake.</title>
        <authorList>
            <person name="Yang Y."/>
        </authorList>
    </citation>
    <scope>NUCLEOTIDE SEQUENCE [LARGE SCALE GENOMIC DNA]</scope>
    <source>
        <strain evidence="4 5">R-22-1c-1</strain>
    </source>
</reference>
<keyword evidence="5" id="KW-1185">Reference proteome</keyword>
<dbReference type="OrthoDB" id="1490107at2"/>
<dbReference type="GO" id="GO:0006508">
    <property type="term" value="P:proteolysis"/>
    <property type="evidence" value="ECO:0007669"/>
    <property type="project" value="InterPro"/>
</dbReference>